<keyword evidence="12 17" id="KW-1133">Transmembrane helix</keyword>
<evidence type="ECO:0000256" key="4">
    <source>
        <dbReference type="ARBA" id="ARBA00011903"/>
    </source>
</evidence>
<organism evidence="21">
    <name type="scientific">Candidatus Wallbacteria bacterium HGW-Wallbacteria-1</name>
    <dbReference type="NCBI Taxonomy" id="2013854"/>
    <lineage>
        <taxon>Bacteria</taxon>
        <taxon>Candidatus Walliibacteriota</taxon>
    </lineage>
</organism>
<dbReference type="GO" id="GO:0004715">
    <property type="term" value="F:non-membrane spanning protein tyrosine kinase activity"/>
    <property type="evidence" value="ECO:0007669"/>
    <property type="project" value="UniProtKB-EC"/>
</dbReference>
<keyword evidence="9" id="KW-0547">Nucleotide-binding</keyword>
<comment type="caution">
    <text evidence="21">The sequence shown here is derived from an EMBL/GenBank/DDBJ whole genome shotgun (WGS) entry which is preliminary data.</text>
</comment>
<dbReference type="Pfam" id="PF02706">
    <property type="entry name" value="Wzz"/>
    <property type="match status" value="1"/>
</dbReference>
<evidence type="ECO:0000256" key="16">
    <source>
        <dbReference type="SAM" id="Coils"/>
    </source>
</evidence>
<evidence type="ECO:0000259" key="20">
    <source>
        <dbReference type="Pfam" id="PF13807"/>
    </source>
</evidence>
<evidence type="ECO:0000256" key="8">
    <source>
        <dbReference type="ARBA" id="ARBA00022692"/>
    </source>
</evidence>
<evidence type="ECO:0000256" key="1">
    <source>
        <dbReference type="ARBA" id="ARBA00004429"/>
    </source>
</evidence>
<feature type="domain" description="Polysaccharide chain length determinant N-terminal" evidence="18">
    <location>
        <begin position="4"/>
        <end position="94"/>
    </location>
</feature>
<keyword evidence="6" id="KW-0997">Cell inner membrane</keyword>
<dbReference type="GO" id="GO:0005524">
    <property type="term" value="F:ATP binding"/>
    <property type="evidence" value="ECO:0007669"/>
    <property type="project" value="UniProtKB-KW"/>
</dbReference>
<evidence type="ECO:0000256" key="6">
    <source>
        <dbReference type="ARBA" id="ARBA00022519"/>
    </source>
</evidence>
<sequence>MHEEEIDLKEYFRIVYKRKWIILLTVMAITVIGILISFALPPVYQGSTVLLVETNKQTMPMLMMEFADMGKGDAIQTQCEIVKSRSVVEAAVRHLNLVNRPSEYNTFLKNILTYVGFGDKGWARSLIAFSESRNRKSDKNLKLPEAERFRKIVEDLQKNLSVKTLKKTDLINITVDSESPSLASDLANTIADEYIKLSLNARRGEAKSVKDFVNNQLEIRESELRDLEKLLREFKEQKGIVSLSEETKIDLEKEAEFGKALEEVRVEREALKIKVENIEKDLNEQEKLVVSSSTLTKNPILDQLKSQKIDLELKMERLISDGLTPNHPDIKKINAEISQTERKIVNEESKVFGSKVYTLNEIRRKLEGEYLESRALFKALEVKQSELEKICAQYDRKFENLPKLELEYLRIQRDIKVTEEIFVMLAKKKEESRISEAMEIGNIRIIDSSIIPIKPIKPKKALNAVISFILGIMLSLGLAFTIEFFDTSFKSAEDVEKYLSLAVLGSIPFIKKDGLADKVVDEPGEGRAARLITELDPKSPVAETYRSLRTNIQFVNIDKKIRTLLVTSAGPSEGKSTTISNLAVTYAQMGHRTLLVDCDLRKPMLHNIFHLERDRGLTNILVGGMNHKDAIVESGIDNLALLPTGPIPPNPSELLGSNKMSELLEILSREFAMILIDAPPILAVTDAAVLSPKLDGVLMVIHSEKTERESSKRAKILLDHVGANIIGVVLNGVTAGSGHGYYYYYYYGPTGEKTRSGKRKEG</sequence>
<comment type="similarity">
    <text evidence="2">Belongs to the CpsD/CapB family.</text>
</comment>
<proteinExistence type="inferred from homology"/>
<evidence type="ECO:0000256" key="9">
    <source>
        <dbReference type="ARBA" id="ARBA00022741"/>
    </source>
</evidence>
<comment type="catalytic activity">
    <reaction evidence="15">
        <text>L-tyrosyl-[protein] + ATP = O-phospho-L-tyrosyl-[protein] + ADP + H(+)</text>
        <dbReference type="Rhea" id="RHEA:10596"/>
        <dbReference type="Rhea" id="RHEA-COMP:10136"/>
        <dbReference type="Rhea" id="RHEA-COMP:20101"/>
        <dbReference type="ChEBI" id="CHEBI:15378"/>
        <dbReference type="ChEBI" id="CHEBI:30616"/>
        <dbReference type="ChEBI" id="CHEBI:46858"/>
        <dbReference type="ChEBI" id="CHEBI:61978"/>
        <dbReference type="ChEBI" id="CHEBI:456216"/>
        <dbReference type="EC" id="2.7.10.2"/>
    </reaction>
</comment>
<keyword evidence="14" id="KW-0829">Tyrosine-protein kinase</keyword>
<keyword evidence="11" id="KW-0067">ATP-binding</keyword>
<dbReference type="InterPro" id="IPR027417">
    <property type="entry name" value="P-loop_NTPase"/>
</dbReference>
<evidence type="ECO:0000256" key="2">
    <source>
        <dbReference type="ARBA" id="ARBA00007316"/>
    </source>
</evidence>
<dbReference type="GO" id="GO:0005886">
    <property type="term" value="C:plasma membrane"/>
    <property type="evidence" value="ECO:0007669"/>
    <property type="project" value="UniProtKB-SubCell"/>
</dbReference>
<dbReference type="InterPro" id="IPR005702">
    <property type="entry name" value="Wzc-like_C"/>
</dbReference>
<feature type="transmembrane region" description="Helical" evidence="17">
    <location>
        <begin position="20"/>
        <end position="40"/>
    </location>
</feature>
<keyword evidence="8 17" id="KW-0812">Transmembrane</keyword>
<protein>
    <recommendedName>
        <fullName evidence="4">non-specific protein-tyrosine kinase</fullName>
        <ecNumber evidence="4">2.7.10.2</ecNumber>
    </recommendedName>
</protein>
<evidence type="ECO:0000256" key="15">
    <source>
        <dbReference type="ARBA" id="ARBA00051245"/>
    </source>
</evidence>
<evidence type="ECO:0000256" key="12">
    <source>
        <dbReference type="ARBA" id="ARBA00022989"/>
    </source>
</evidence>
<feature type="transmembrane region" description="Helical" evidence="17">
    <location>
        <begin position="461"/>
        <end position="482"/>
    </location>
</feature>
<evidence type="ECO:0000259" key="19">
    <source>
        <dbReference type="Pfam" id="PF13614"/>
    </source>
</evidence>
<dbReference type="CDD" id="cd05387">
    <property type="entry name" value="BY-kinase"/>
    <property type="match status" value="1"/>
</dbReference>
<evidence type="ECO:0000259" key="18">
    <source>
        <dbReference type="Pfam" id="PF02706"/>
    </source>
</evidence>
<dbReference type="Pfam" id="PF13614">
    <property type="entry name" value="AAA_31"/>
    <property type="match status" value="1"/>
</dbReference>
<keyword evidence="16" id="KW-0175">Coiled coil</keyword>
<keyword evidence="5" id="KW-1003">Cell membrane</keyword>
<dbReference type="InterPro" id="IPR032807">
    <property type="entry name" value="GNVR"/>
</dbReference>
<accession>A0A2N1PV92</accession>
<dbReference type="PANTHER" id="PTHR32309:SF13">
    <property type="entry name" value="FERRIC ENTEROBACTIN TRANSPORT PROTEIN FEPE"/>
    <property type="match status" value="1"/>
</dbReference>
<dbReference type="AlphaFoldDB" id="A0A2N1PV92"/>
<dbReference type="NCBIfam" id="TIGR01007">
    <property type="entry name" value="eps_fam"/>
    <property type="match status" value="1"/>
</dbReference>
<feature type="coiled-coil region" evidence="16">
    <location>
        <begin position="261"/>
        <end position="350"/>
    </location>
</feature>
<dbReference type="GO" id="GO:0042802">
    <property type="term" value="F:identical protein binding"/>
    <property type="evidence" value="ECO:0007669"/>
    <property type="project" value="UniProtKB-ARBA"/>
</dbReference>
<reference evidence="21" key="2">
    <citation type="submission" date="2017-11" db="EMBL/GenBank/DDBJ databases">
        <authorList>
            <person name="Han C.G."/>
        </authorList>
    </citation>
    <scope>NUCLEOTIDE SEQUENCE</scope>
    <source>
        <strain evidence="21">HGW-Wallbacteria-1</strain>
    </source>
</reference>
<keyword evidence="7" id="KW-0808">Transferase</keyword>
<evidence type="ECO:0000256" key="11">
    <source>
        <dbReference type="ARBA" id="ARBA00022840"/>
    </source>
</evidence>
<reference evidence="21" key="1">
    <citation type="journal article" date="2017" name="ISME J.">
        <title>Potential for microbial H2 and metal transformations associated with novel bacteria and archaea in deep terrestrial subsurface sediments.</title>
        <authorList>
            <person name="Hernsdorf A.W."/>
            <person name="Amano Y."/>
            <person name="Miyakawa K."/>
            <person name="Ise K."/>
            <person name="Suzuki Y."/>
            <person name="Anantharaman K."/>
            <person name="Probst A."/>
            <person name="Burstein D."/>
            <person name="Thomas B.C."/>
            <person name="Banfield J.F."/>
        </authorList>
    </citation>
    <scope>NUCLEOTIDE SEQUENCE [LARGE SCALE GENOMIC DNA]</scope>
    <source>
        <strain evidence="21">HGW-Wallbacteria-1</strain>
    </source>
</reference>
<dbReference type="Proteomes" id="UP000233256">
    <property type="component" value="Unassembled WGS sequence"/>
</dbReference>
<dbReference type="InterPro" id="IPR025669">
    <property type="entry name" value="AAA_dom"/>
</dbReference>
<feature type="domain" description="AAA" evidence="19">
    <location>
        <begin position="574"/>
        <end position="704"/>
    </location>
</feature>
<dbReference type="EMBL" id="PGXC01000001">
    <property type="protein sequence ID" value="PKK92259.1"/>
    <property type="molecule type" value="Genomic_DNA"/>
</dbReference>
<dbReference type="SUPFAM" id="SSF52540">
    <property type="entry name" value="P-loop containing nucleoside triphosphate hydrolases"/>
    <property type="match status" value="1"/>
</dbReference>
<dbReference type="Gene3D" id="3.40.50.300">
    <property type="entry name" value="P-loop containing nucleotide triphosphate hydrolases"/>
    <property type="match status" value="1"/>
</dbReference>
<gene>
    <name evidence="21" type="ORF">CVV64_02265</name>
</gene>
<dbReference type="Pfam" id="PF13807">
    <property type="entry name" value="GNVR"/>
    <property type="match status" value="1"/>
</dbReference>
<evidence type="ECO:0000256" key="10">
    <source>
        <dbReference type="ARBA" id="ARBA00022777"/>
    </source>
</evidence>
<evidence type="ECO:0000313" key="21">
    <source>
        <dbReference type="EMBL" id="PKK92259.1"/>
    </source>
</evidence>
<dbReference type="PANTHER" id="PTHR32309">
    <property type="entry name" value="TYROSINE-PROTEIN KINASE"/>
    <property type="match status" value="1"/>
</dbReference>
<comment type="subcellular location">
    <subcellularLocation>
        <location evidence="1">Cell inner membrane</location>
        <topology evidence="1">Multi-pass membrane protein</topology>
    </subcellularLocation>
</comment>
<keyword evidence="10" id="KW-0418">Kinase</keyword>
<dbReference type="InterPro" id="IPR050445">
    <property type="entry name" value="Bact_polysacc_biosynth/exp"/>
</dbReference>
<dbReference type="InterPro" id="IPR003856">
    <property type="entry name" value="LPS_length_determ_N"/>
</dbReference>
<evidence type="ECO:0000256" key="13">
    <source>
        <dbReference type="ARBA" id="ARBA00023136"/>
    </source>
</evidence>
<evidence type="ECO:0000256" key="14">
    <source>
        <dbReference type="ARBA" id="ARBA00023137"/>
    </source>
</evidence>
<feature type="coiled-coil region" evidence="16">
    <location>
        <begin position="210"/>
        <end position="237"/>
    </location>
</feature>
<evidence type="ECO:0000256" key="7">
    <source>
        <dbReference type="ARBA" id="ARBA00022679"/>
    </source>
</evidence>
<name>A0A2N1PV92_9BACT</name>
<evidence type="ECO:0000256" key="17">
    <source>
        <dbReference type="SAM" id="Phobius"/>
    </source>
</evidence>
<keyword evidence="13 17" id="KW-0472">Membrane</keyword>
<dbReference type="FunFam" id="3.40.50.300:FF:000527">
    <property type="entry name" value="Tyrosine-protein kinase etk"/>
    <property type="match status" value="1"/>
</dbReference>
<comment type="similarity">
    <text evidence="3">Belongs to the etk/wzc family.</text>
</comment>
<feature type="domain" description="Tyrosine-protein kinase G-rich" evidence="20">
    <location>
        <begin position="404"/>
        <end position="480"/>
    </location>
</feature>
<evidence type="ECO:0000256" key="3">
    <source>
        <dbReference type="ARBA" id="ARBA00008883"/>
    </source>
</evidence>
<dbReference type="EC" id="2.7.10.2" evidence="4"/>
<evidence type="ECO:0000256" key="5">
    <source>
        <dbReference type="ARBA" id="ARBA00022475"/>
    </source>
</evidence>